<proteinExistence type="predicted"/>
<organism evidence="3 4">
    <name type="scientific">Champsocephalus esox</name>
    <name type="common">pike icefish</name>
    <dbReference type="NCBI Taxonomy" id="159716"/>
    <lineage>
        <taxon>Eukaryota</taxon>
        <taxon>Metazoa</taxon>
        <taxon>Chordata</taxon>
        <taxon>Craniata</taxon>
        <taxon>Vertebrata</taxon>
        <taxon>Euteleostomi</taxon>
        <taxon>Actinopterygii</taxon>
        <taxon>Neopterygii</taxon>
        <taxon>Teleostei</taxon>
        <taxon>Neoteleostei</taxon>
        <taxon>Acanthomorphata</taxon>
        <taxon>Eupercaria</taxon>
        <taxon>Perciformes</taxon>
        <taxon>Notothenioidei</taxon>
        <taxon>Channichthyidae</taxon>
        <taxon>Champsocephalus</taxon>
    </lineage>
</organism>
<dbReference type="AlphaFoldDB" id="A0AAN8BZ45"/>
<feature type="transmembrane region" description="Helical" evidence="2">
    <location>
        <begin position="82"/>
        <end position="104"/>
    </location>
</feature>
<evidence type="ECO:0000256" key="2">
    <source>
        <dbReference type="SAM" id="Phobius"/>
    </source>
</evidence>
<evidence type="ECO:0000313" key="3">
    <source>
        <dbReference type="EMBL" id="KAK5894055.1"/>
    </source>
</evidence>
<feature type="compositionally biased region" description="Gly residues" evidence="1">
    <location>
        <begin position="8"/>
        <end position="25"/>
    </location>
</feature>
<protein>
    <submittedName>
        <fullName evidence="3">Uncharacterized protein</fullName>
    </submittedName>
</protein>
<evidence type="ECO:0000313" key="4">
    <source>
        <dbReference type="Proteomes" id="UP001335648"/>
    </source>
</evidence>
<feature type="region of interest" description="Disordered" evidence="1">
    <location>
        <begin position="1"/>
        <end position="50"/>
    </location>
</feature>
<name>A0AAN8BZ45_9TELE</name>
<reference evidence="3 4" key="1">
    <citation type="journal article" date="2023" name="Mol. Biol. Evol.">
        <title>Genomics of Secondarily Temperate Adaptation in the Only Non-Antarctic Icefish.</title>
        <authorList>
            <person name="Rivera-Colon A.G."/>
            <person name="Rayamajhi N."/>
            <person name="Minhas B.F."/>
            <person name="Madrigal G."/>
            <person name="Bilyk K.T."/>
            <person name="Yoon V."/>
            <person name="Hune M."/>
            <person name="Gregory S."/>
            <person name="Cheng C.H.C."/>
            <person name="Catchen J.M."/>
        </authorList>
    </citation>
    <scope>NUCLEOTIDE SEQUENCE [LARGE SCALE GENOMIC DNA]</scope>
    <source>
        <strain evidence="3">JC2023a</strain>
    </source>
</reference>
<sequence>MSASAFLLGGGGAGENSGKSTGGGRVQICGPAPRQHGVSGSPTPSASWETGGCSHPRWNVMFGTYAPWNVGEVTVEWDVPSAMLTVTGALSTFVVVFFVCWVLMQHGLLFYIGKL</sequence>
<evidence type="ECO:0000256" key="1">
    <source>
        <dbReference type="SAM" id="MobiDB-lite"/>
    </source>
</evidence>
<dbReference type="EMBL" id="JAULUE010002054">
    <property type="protein sequence ID" value="KAK5894055.1"/>
    <property type="molecule type" value="Genomic_DNA"/>
</dbReference>
<dbReference type="Proteomes" id="UP001335648">
    <property type="component" value="Unassembled WGS sequence"/>
</dbReference>
<keyword evidence="2" id="KW-1133">Transmembrane helix</keyword>
<comment type="caution">
    <text evidence="3">The sequence shown here is derived from an EMBL/GenBank/DDBJ whole genome shotgun (WGS) entry which is preliminary data.</text>
</comment>
<keyword evidence="2" id="KW-0472">Membrane</keyword>
<keyword evidence="4" id="KW-1185">Reference proteome</keyword>
<gene>
    <name evidence="3" type="ORF">CesoFtcFv8_010785</name>
</gene>
<accession>A0AAN8BZ45</accession>
<keyword evidence="2" id="KW-0812">Transmembrane</keyword>
<feature type="compositionally biased region" description="Polar residues" evidence="1">
    <location>
        <begin position="38"/>
        <end position="48"/>
    </location>
</feature>